<name>A0A317D9E3_9ACTN</name>
<dbReference type="RefSeq" id="WP_109816575.1">
    <property type="nucleotide sequence ID" value="NZ_QGKR01000141.1"/>
</dbReference>
<dbReference type="Proteomes" id="UP000245410">
    <property type="component" value="Unassembled WGS sequence"/>
</dbReference>
<evidence type="ECO:0000313" key="2">
    <source>
        <dbReference type="Proteomes" id="UP000245410"/>
    </source>
</evidence>
<dbReference type="PANTHER" id="PTHR32011">
    <property type="entry name" value="OS08G0472400 PROTEIN"/>
    <property type="match status" value="1"/>
</dbReference>
<dbReference type="OrthoDB" id="264195at2"/>
<protein>
    <recommendedName>
        <fullName evidence="3">SMI1/KNR4 family protein</fullName>
    </recommendedName>
</protein>
<organism evidence="1 2">
    <name type="scientific">Micromonospora acroterricola</name>
    <dbReference type="NCBI Taxonomy" id="2202421"/>
    <lineage>
        <taxon>Bacteria</taxon>
        <taxon>Bacillati</taxon>
        <taxon>Actinomycetota</taxon>
        <taxon>Actinomycetes</taxon>
        <taxon>Micromonosporales</taxon>
        <taxon>Micromonosporaceae</taxon>
        <taxon>Micromonospora</taxon>
    </lineage>
</organism>
<reference evidence="1 2" key="1">
    <citation type="submission" date="2018-05" db="EMBL/GenBank/DDBJ databases">
        <title>Micromonospora atacamensis sp. nov., a novel actinobacteria isolated from high altitude Atacama Desert soil.</title>
        <authorList>
            <person name="Carro L."/>
            <person name="Golinska P."/>
            <person name="Klenk H.-P."/>
            <person name="Goodfellow M."/>
        </authorList>
    </citation>
    <scope>NUCLEOTIDE SEQUENCE [LARGE SCALE GENOMIC DNA]</scope>
    <source>
        <strain evidence="1 2">5R2A7</strain>
    </source>
</reference>
<accession>A0A317D9E3</accession>
<evidence type="ECO:0000313" key="1">
    <source>
        <dbReference type="EMBL" id="PWR11164.1"/>
    </source>
</evidence>
<dbReference type="PANTHER" id="PTHR32011:SF2">
    <property type="entry name" value="OS08G0472400 PROTEIN"/>
    <property type="match status" value="1"/>
</dbReference>
<sequence length="209" mass="23786">MAGLDQQGEDGRRLGQEAMRRLRLRSVCAVDAGLTDAELDQVEQEFGFRFAADHRAFLSAGLPVNTRPELREPGVIYTHLEPWPDWRNGYRDKLRSLLDWPSEGVLFDVQNNGFWYDGWGSRPSDTASALATATRMLAQVPKMVPVYGHRYLPGEPRVFGHPVLSVWQTDIIYYGLNLADYIDREFGRVGSGETPWEPKASVDFWRDLV</sequence>
<comment type="caution">
    <text evidence="1">The sequence shown here is derived from an EMBL/GenBank/DDBJ whole genome shotgun (WGS) entry which is preliminary data.</text>
</comment>
<dbReference type="AlphaFoldDB" id="A0A317D9E3"/>
<proteinExistence type="predicted"/>
<evidence type="ECO:0008006" key="3">
    <source>
        <dbReference type="Google" id="ProtNLM"/>
    </source>
</evidence>
<dbReference type="EMBL" id="QGKR01000141">
    <property type="protein sequence ID" value="PWR11164.1"/>
    <property type="molecule type" value="Genomic_DNA"/>
</dbReference>
<keyword evidence="2" id="KW-1185">Reference proteome</keyword>
<gene>
    <name evidence="1" type="ORF">DKT68_06815</name>
</gene>